<evidence type="ECO:0000256" key="1">
    <source>
        <dbReference type="ARBA" id="ARBA00022553"/>
    </source>
</evidence>
<dbReference type="EMBL" id="QTTN01000009">
    <property type="protein sequence ID" value="REE87515.1"/>
    <property type="molecule type" value="Genomic_DNA"/>
</dbReference>
<dbReference type="InterPro" id="IPR039420">
    <property type="entry name" value="WalR-like"/>
</dbReference>
<evidence type="ECO:0000259" key="6">
    <source>
        <dbReference type="PROSITE" id="PS50043"/>
    </source>
</evidence>
<dbReference type="InterPro" id="IPR011006">
    <property type="entry name" value="CheY-like_superfamily"/>
</dbReference>
<dbReference type="PROSITE" id="PS50110">
    <property type="entry name" value="RESPONSE_REGULATORY"/>
    <property type="match status" value="1"/>
</dbReference>
<protein>
    <submittedName>
        <fullName evidence="8">LuxR family two component transcriptional regulator</fullName>
    </submittedName>
</protein>
<comment type="caution">
    <text evidence="8">The sequence shown here is derived from an EMBL/GenBank/DDBJ whole genome shotgun (WGS) entry which is preliminary data.</text>
</comment>
<dbReference type="PRINTS" id="PR00038">
    <property type="entry name" value="HTHLUXR"/>
</dbReference>
<dbReference type="PROSITE" id="PS50043">
    <property type="entry name" value="HTH_LUXR_2"/>
    <property type="match status" value="1"/>
</dbReference>
<evidence type="ECO:0000313" key="9">
    <source>
        <dbReference type="Proteomes" id="UP000256304"/>
    </source>
</evidence>
<dbReference type="PROSITE" id="PS00622">
    <property type="entry name" value="HTH_LUXR_1"/>
    <property type="match status" value="1"/>
</dbReference>
<dbReference type="GO" id="GO:0000160">
    <property type="term" value="P:phosphorelay signal transduction system"/>
    <property type="evidence" value="ECO:0007669"/>
    <property type="project" value="InterPro"/>
</dbReference>
<dbReference type="Gene3D" id="3.40.50.2300">
    <property type="match status" value="1"/>
</dbReference>
<dbReference type="InterPro" id="IPR058245">
    <property type="entry name" value="NreC/VraR/RcsB-like_REC"/>
</dbReference>
<gene>
    <name evidence="8" type="ORF">A8990_109161</name>
</gene>
<dbReference type="CDD" id="cd17535">
    <property type="entry name" value="REC_NarL-like"/>
    <property type="match status" value="1"/>
</dbReference>
<dbReference type="SUPFAM" id="SSF46894">
    <property type="entry name" value="C-terminal effector domain of the bipartite response regulators"/>
    <property type="match status" value="1"/>
</dbReference>
<dbReference type="Proteomes" id="UP000256304">
    <property type="component" value="Unassembled WGS sequence"/>
</dbReference>
<reference evidence="8 9" key="1">
    <citation type="submission" date="2018-08" db="EMBL/GenBank/DDBJ databases">
        <title>Genomic Encyclopedia of Type Strains, Phase III (KMG-III): the genomes of soil and plant-associated and newly described type strains.</title>
        <authorList>
            <person name="Whitman W."/>
        </authorList>
    </citation>
    <scope>NUCLEOTIDE SEQUENCE [LARGE SCALE GENOMIC DNA]</scope>
    <source>
        <strain evidence="8 9">CGMCC 1.10966</strain>
    </source>
</reference>
<dbReference type="PANTHER" id="PTHR43214">
    <property type="entry name" value="TWO-COMPONENT RESPONSE REGULATOR"/>
    <property type="match status" value="1"/>
</dbReference>
<evidence type="ECO:0000256" key="3">
    <source>
        <dbReference type="ARBA" id="ARBA00023125"/>
    </source>
</evidence>
<dbReference type="AlphaFoldDB" id="A0A3D9S3Z5"/>
<dbReference type="Pfam" id="PF00072">
    <property type="entry name" value="Response_reg"/>
    <property type="match status" value="1"/>
</dbReference>
<feature type="domain" description="HTH luxR-type" evidence="6">
    <location>
        <begin position="164"/>
        <end position="229"/>
    </location>
</feature>
<feature type="domain" description="Response regulatory" evidence="7">
    <location>
        <begin position="22"/>
        <end position="138"/>
    </location>
</feature>
<dbReference type="SMART" id="SM00421">
    <property type="entry name" value="HTH_LUXR"/>
    <property type="match status" value="1"/>
</dbReference>
<keyword evidence="4" id="KW-0804">Transcription</keyword>
<keyword evidence="3" id="KW-0238">DNA-binding</keyword>
<evidence type="ECO:0000256" key="2">
    <source>
        <dbReference type="ARBA" id="ARBA00023015"/>
    </source>
</evidence>
<keyword evidence="2" id="KW-0805">Transcription regulation</keyword>
<organism evidence="8 9">
    <name type="scientific">Paenibacillus taihuensis</name>
    <dbReference type="NCBI Taxonomy" id="1156355"/>
    <lineage>
        <taxon>Bacteria</taxon>
        <taxon>Bacillati</taxon>
        <taxon>Bacillota</taxon>
        <taxon>Bacilli</taxon>
        <taxon>Bacillales</taxon>
        <taxon>Paenibacillaceae</taxon>
        <taxon>Paenibacillus</taxon>
    </lineage>
</organism>
<evidence type="ECO:0000256" key="5">
    <source>
        <dbReference type="PROSITE-ProRule" id="PRU00169"/>
    </source>
</evidence>
<dbReference type="GO" id="GO:0006355">
    <property type="term" value="P:regulation of DNA-templated transcription"/>
    <property type="evidence" value="ECO:0007669"/>
    <property type="project" value="InterPro"/>
</dbReference>
<dbReference type="CDD" id="cd06170">
    <property type="entry name" value="LuxR_C_like"/>
    <property type="match status" value="1"/>
</dbReference>
<name>A0A3D9S3Z5_9BACL</name>
<proteinExistence type="predicted"/>
<keyword evidence="1 5" id="KW-0597">Phosphoprotein</keyword>
<dbReference type="Pfam" id="PF00196">
    <property type="entry name" value="GerE"/>
    <property type="match status" value="1"/>
</dbReference>
<dbReference type="PANTHER" id="PTHR43214:SF37">
    <property type="entry name" value="TRANSCRIPTIONAL REGULATORY PROTEIN YDFI"/>
    <property type="match status" value="1"/>
</dbReference>
<dbReference type="SUPFAM" id="SSF52172">
    <property type="entry name" value="CheY-like"/>
    <property type="match status" value="1"/>
</dbReference>
<evidence type="ECO:0000313" key="8">
    <source>
        <dbReference type="EMBL" id="REE87515.1"/>
    </source>
</evidence>
<sequence length="232" mass="25761">MEGEKTEMEAMERMDSLEQPIKVLLVDDHEMVRIGLAAVLNTEDGIEVVGEASNGMEGIRLAQAYRPDVVLMDLVMEGMDGVETTRKLLELYPDCKVIVLTSYLDDGKMYPVIEAGAFSYLLKTSRATEIADAIRAAARGQSVLESQVAAKMMNRFRQPKAETAQKLHEQLTDREMDVLKCVAKGLSNQEIAEELFIGIKTVKFHVTNIFAKLGVEDRTQAAIYAHKHGVAE</sequence>
<keyword evidence="9" id="KW-1185">Reference proteome</keyword>
<dbReference type="InterPro" id="IPR001789">
    <property type="entry name" value="Sig_transdc_resp-reg_receiver"/>
</dbReference>
<feature type="modified residue" description="4-aspartylphosphate" evidence="5">
    <location>
        <position position="73"/>
    </location>
</feature>
<evidence type="ECO:0000256" key="4">
    <source>
        <dbReference type="ARBA" id="ARBA00023163"/>
    </source>
</evidence>
<dbReference type="RefSeq" id="WP_281272497.1">
    <property type="nucleotide sequence ID" value="NZ_QTTN01000009.1"/>
</dbReference>
<dbReference type="InterPro" id="IPR016032">
    <property type="entry name" value="Sig_transdc_resp-reg_C-effctor"/>
</dbReference>
<dbReference type="SMART" id="SM00448">
    <property type="entry name" value="REC"/>
    <property type="match status" value="1"/>
</dbReference>
<dbReference type="GO" id="GO:0003677">
    <property type="term" value="F:DNA binding"/>
    <property type="evidence" value="ECO:0007669"/>
    <property type="project" value="UniProtKB-KW"/>
</dbReference>
<dbReference type="InterPro" id="IPR000792">
    <property type="entry name" value="Tscrpt_reg_LuxR_C"/>
</dbReference>
<accession>A0A3D9S3Z5</accession>
<evidence type="ECO:0000259" key="7">
    <source>
        <dbReference type="PROSITE" id="PS50110"/>
    </source>
</evidence>